<dbReference type="OrthoDB" id="2973041at2"/>
<dbReference type="InterPro" id="IPR021682">
    <property type="entry name" value="DUF2933"/>
</dbReference>
<keyword evidence="3" id="KW-1185">Reference proteome</keyword>
<dbReference type="EMBL" id="RHHS01000020">
    <property type="protein sequence ID" value="RNB57920.1"/>
    <property type="molecule type" value="Genomic_DNA"/>
</dbReference>
<dbReference type="Gene3D" id="1.20.5.340">
    <property type="match status" value="1"/>
</dbReference>
<reference evidence="2 3" key="1">
    <citation type="submission" date="2018-10" db="EMBL/GenBank/DDBJ databases">
        <title>Phylogenomics of Brevibacillus.</title>
        <authorList>
            <person name="Dunlap C."/>
        </authorList>
    </citation>
    <scope>NUCLEOTIDE SEQUENCE [LARGE SCALE GENOMIC DNA]</scope>
    <source>
        <strain evidence="2 3">DSM 100115</strain>
    </source>
</reference>
<dbReference type="RefSeq" id="WP_122904511.1">
    <property type="nucleotide sequence ID" value="NZ_RHHS01000020.1"/>
</dbReference>
<evidence type="ECO:0000313" key="2">
    <source>
        <dbReference type="EMBL" id="RNB57920.1"/>
    </source>
</evidence>
<feature type="coiled-coil region" evidence="1">
    <location>
        <begin position="42"/>
        <end position="69"/>
    </location>
</feature>
<accession>A0A3M8B3L2</accession>
<protein>
    <submittedName>
        <fullName evidence="2">DUF2933 domain-containing protein</fullName>
    </submittedName>
</protein>
<sequence length="99" mass="11278">MEWLSILTLLACPLMMLICMKGMNHNHKGHVSSIKTDDPINVNELQMQIKELTEKNQRLYQEVQALKGQKTEISATSSDIRGEGNESVFVQIKHHGQNF</sequence>
<comment type="caution">
    <text evidence="2">The sequence shown here is derived from an EMBL/GenBank/DDBJ whole genome shotgun (WGS) entry which is preliminary data.</text>
</comment>
<keyword evidence="1" id="KW-0175">Coiled coil</keyword>
<dbReference type="Proteomes" id="UP000268829">
    <property type="component" value="Unassembled WGS sequence"/>
</dbReference>
<proteinExistence type="predicted"/>
<dbReference type="Pfam" id="PF11666">
    <property type="entry name" value="DUF2933"/>
    <property type="match status" value="1"/>
</dbReference>
<evidence type="ECO:0000313" key="3">
    <source>
        <dbReference type="Proteomes" id="UP000268829"/>
    </source>
</evidence>
<gene>
    <name evidence="2" type="ORF">EDM57_09395</name>
</gene>
<name>A0A3M8B3L2_9BACL</name>
<organism evidence="2 3">
    <name type="scientific">Brevibacillus gelatini</name>
    <dbReference type="NCBI Taxonomy" id="1655277"/>
    <lineage>
        <taxon>Bacteria</taxon>
        <taxon>Bacillati</taxon>
        <taxon>Bacillota</taxon>
        <taxon>Bacilli</taxon>
        <taxon>Bacillales</taxon>
        <taxon>Paenibacillaceae</taxon>
        <taxon>Brevibacillus</taxon>
    </lineage>
</organism>
<evidence type="ECO:0000256" key="1">
    <source>
        <dbReference type="SAM" id="Coils"/>
    </source>
</evidence>
<dbReference type="AlphaFoldDB" id="A0A3M8B3L2"/>